<dbReference type="Pfam" id="PF00578">
    <property type="entry name" value="AhpC-TSA"/>
    <property type="match status" value="1"/>
</dbReference>
<dbReference type="EMBL" id="BMKQ01000001">
    <property type="protein sequence ID" value="GGF34760.1"/>
    <property type="molecule type" value="Genomic_DNA"/>
</dbReference>
<reference evidence="3" key="2">
    <citation type="submission" date="2020-09" db="EMBL/GenBank/DDBJ databases">
        <authorList>
            <person name="Sun Q."/>
            <person name="Zhou Y."/>
        </authorList>
    </citation>
    <scope>NUCLEOTIDE SEQUENCE</scope>
    <source>
        <strain evidence="3">CGMCC 1.16067</strain>
    </source>
</reference>
<dbReference type="GO" id="GO:0016209">
    <property type="term" value="F:antioxidant activity"/>
    <property type="evidence" value="ECO:0007669"/>
    <property type="project" value="InterPro"/>
</dbReference>
<dbReference type="AlphaFoldDB" id="A0A917BB18"/>
<feature type="domain" description="Thioredoxin" evidence="2">
    <location>
        <begin position="76"/>
        <end position="224"/>
    </location>
</feature>
<dbReference type="Gene3D" id="2.60.120.260">
    <property type="entry name" value="Galactose-binding domain-like"/>
    <property type="match status" value="1"/>
</dbReference>
<dbReference type="GO" id="GO:0016491">
    <property type="term" value="F:oxidoreductase activity"/>
    <property type="evidence" value="ECO:0007669"/>
    <property type="project" value="InterPro"/>
</dbReference>
<feature type="compositionally biased region" description="Low complexity" evidence="1">
    <location>
        <begin position="41"/>
        <end position="60"/>
    </location>
</feature>
<evidence type="ECO:0000259" key="2">
    <source>
        <dbReference type="PROSITE" id="PS51352"/>
    </source>
</evidence>
<dbReference type="InterPro" id="IPR036249">
    <property type="entry name" value="Thioredoxin-like_sf"/>
</dbReference>
<evidence type="ECO:0000256" key="1">
    <source>
        <dbReference type="SAM" id="MobiDB-lite"/>
    </source>
</evidence>
<dbReference type="InterPro" id="IPR000866">
    <property type="entry name" value="AhpC/TSA"/>
</dbReference>
<dbReference type="InterPro" id="IPR041017">
    <property type="entry name" value="Thioredoxin_10"/>
</dbReference>
<dbReference type="RefSeq" id="WP_188777958.1">
    <property type="nucleotide sequence ID" value="NZ_BMKQ01000001.1"/>
</dbReference>
<dbReference type="PANTHER" id="PTHR42852:SF13">
    <property type="entry name" value="PROTEIN DIPZ"/>
    <property type="match status" value="1"/>
</dbReference>
<dbReference type="PANTHER" id="PTHR42852">
    <property type="entry name" value="THIOL:DISULFIDE INTERCHANGE PROTEIN DSBE"/>
    <property type="match status" value="1"/>
</dbReference>
<dbReference type="InterPro" id="IPR050553">
    <property type="entry name" value="Thioredoxin_ResA/DsbE_sf"/>
</dbReference>
<evidence type="ECO:0000313" key="4">
    <source>
        <dbReference type="Proteomes" id="UP000649179"/>
    </source>
</evidence>
<sequence>MDRRRLGLLAVAALAVVLVVGVLVRSATDDESPRPTPPSPSASGTAPPRGTGGSLSSLTSPENEALSRCRPGADALADCGKAPAFSGTTRWFNTPGGRAEPPATQRGKVVLVSFLSYPCASCVRHQPYVNAWYDAYRGAGLQVIGVESPEHDFEKRPANVAAGLAGLDVQHPVVMDPRLETWTAYRNRYWPSSFLLDARGAVRAVQLGEGGYERTERQIRTLLRAARPDVELPSPVSGDVDAPPLPPTSTTPGVRLGWTHADTYAGAPSRPVAGRSEDYRLGADQPTGSWGLGGTWTADTAAVTAEGESRLRVRARSSRVDAVVGGTGTITVSTEEGSRTVEVSGAPGLVGLLRADEARERTVTLEVSAGLRVYAVTYA</sequence>
<reference evidence="3" key="1">
    <citation type="journal article" date="2014" name="Int. J. Syst. Evol. Microbiol.">
        <title>Complete genome sequence of Corynebacterium casei LMG S-19264T (=DSM 44701T), isolated from a smear-ripened cheese.</title>
        <authorList>
            <consortium name="US DOE Joint Genome Institute (JGI-PGF)"/>
            <person name="Walter F."/>
            <person name="Albersmeier A."/>
            <person name="Kalinowski J."/>
            <person name="Ruckert C."/>
        </authorList>
    </citation>
    <scope>NUCLEOTIDE SEQUENCE</scope>
    <source>
        <strain evidence="3">CGMCC 1.16067</strain>
    </source>
</reference>
<organism evidence="3 4">
    <name type="scientific">Marmoricola endophyticus</name>
    <dbReference type="NCBI Taxonomy" id="2040280"/>
    <lineage>
        <taxon>Bacteria</taxon>
        <taxon>Bacillati</taxon>
        <taxon>Actinomycetota</taxon>
        <taxon>Actinomycetes</taxon>
        <taxon>Propionibacteriales</taxon>
        <taxon>Nocardioidaceae</taxon>
        <taxon>Marmoricola</taxon>
    </lineage>
</organism>
<feature type="region of interest" description="Disordered" evidence="1">
    <location>
        <begin position="27"/>
        <end position="67"/>
    </location>
</feature>
<dbReference type="Proteomes" id="UP000649179">
    <property type="component" value="Unassembled WGS sequence"/>
</dbReference>
<accession>A0A917BB18</accession>
<dbReference type="Pfam" id="PF17991">
    <property type="entry name" value="Thioredoxin_10"/>
    <property type="match status" value="1"/>
</dbReference>
<feature type="region of interest" description="Disordered" evidence="1">
    <location>
        <begin position="230"/>
        <end position="293"/>
    </location>
</feature>
<evidence type="ECO:0000313" key="3">
    <source>
        <dbReference type="EMBL" id="GGF34760.1"/>
    </source>
</evidence>
<keyword evidence="4" id="KW-1185">Reference proteome</keyword>
<proteinExistence type="predicted"/>
<gene>
    <name evidence="3" type="ORF">GCM10011519_05260</name>
</gene>
<dbReference type="Gene3D" id="3.40.30.10">
    <property type="entry name" value="Glutaredoxin"/>
    <property type="match status" value="1"/>
</dbReference>
<dbReference type="InterPro" id="IPR013766">
    <property type="entry name" value="Thioredoxin_domain"/>
</dbReference>
<dbReference type="SUPFAM" id="SSF52833">
    <property type="entry name" value="Thioredoxin-like"/>
    <property type="match status" value="1"/>
</dbReference>
<name>A0A917BB18_9ACTN</name>
<protein>
    <recommendedName>
        <fullName evidence="2">Thioredoxin domain-containing protein</fullName>
    </recommendedName>
</protein>
<dbReference type="PROSITE" id="PS51352">
    <property type="entry name" value="THIOREDOXIN_2"/>
    <property type="match status" value="1"/>
</dbReference>
<comment type="caution">
    <text evidence="3">The sequence shown here is derived from an EMBL/GenBank/DDBJ whole genome shotgun (WGS) entry which is preliminary data.</text>
</comment>